<comment type="similarity">
    <text evidence="3">Belongs to the TO family.</text>
</comment>
<evidence type="ECO:0000313" key="6">
    <source>
        <dbReference type="RefSeq" id="XP_014483186.1"/>
    </source>
</evidence>
<organism evidence="5 6">
    <name type="scientific">Dinoponera quadriceps</name>
    <name type="common">South American ant</name>
    <dbReference type="NCBI Taxonomy" id="609295"/>
    <lineage>
        <taxon>Eukaryota</taxon>
        <taxon>Metazoa</taxon>
        <taxon>Ecdysozoa</taxon>
        <taxon>Arthropoda</taxon>
        <taxon>Hexapoda</taxon>
        <taxon>Insecta</taxon>
        <taxon>Pterygota</taxon>
        <taxon>Neoptera</taxon>
        <taxon>Endopterygota</taxon>
        <taxon>Hymenoptera</taxon>
        <taxon>Apocrita</taxon>
        <taxon>Aculeata</taxon>
        <taxon>Formicoidea</taxon>
        <taxon>Formicidae</taxon>
        <taxon>Ponerinae</taxon>
        <taxon>Ponerini</taxon>
        <taxon>Dinoponera</taxon>
    </lineage>
</organism>
<dbReference type="RefSeq" id="XP_014483186.1">
    <property type="nucleotide sequence ID" value="XM_014627700.1"/>
</dbReference>
<dbReference type="PANTHER" id="PTHR11008:SF32">
    <property type="entry name" value="CIRCADIAN CLOCK-CONTROLLED PROTEIN DAYWAKE-RELATED"/>
    <property type="match status" value="1"/>
</dbReference>
<name>A0A6P3XXB6_DINQU</name>
<reference evidence="6" key="1">
    <citation type="submission" date="2025-08" db="UniProtKB">
        <authorList>
            <consortium name="RefSeq"/>
        </authorList>
    </citation>
    <scope>IDENTIFICATION</scope>
</reference>
<dbReference type="GeneID" id="106748821"/>
<protein>
    <submittedName>
        <fullName evidence="6">Protein takeout-like</fullName>
    </submittedName>
</protein>
<dbReference type="InterPro" id="IPR010562">
    <property type="entry name" value="Haemolymph_juvenile_hormone-bd"/>
</dbReference>
<proteinExistence type="inferred from homology"/>
<evidence type="ECO:0000313" key="5">
    <source>
        <dbReference type="Proteomes" id="UP000515204"/>
    </source>
</evidence>
<dbReference type="FunFam" id="3.15.10.30:FF:000001">
    <property type="entry name" value="Takeout-like protein 1"/>
    <property type="match status" value="1"/>
</dbReference>
<feature type="chain" id="PRO_5027581023" evidence="4">
    <location>
        <begin position="17"/>
        <end position="246"/>
    </location>
</feature>
<feature type="signal peptide" evidence="4">
    <location>
        <begin position="1"/>
        <end position="16"/>
    </location>
</feature>
<dbReference type="KEGG" id="dqu:106748821"/>
<keyword evidence="1 4" id="KW-0732">Signal</keyword>
<accession>A0A6P3XXB6</accession>
<evidence type="ECO:0000256" key="4">
    <source>
        <dbReference type="SAM" id="SignalP"/>
    </source>
</evidence>
<keyword evidence="5" id="KW-1185">Reference proteome</keyword>
<evidence type="ECO:0000256" key="1">
    <source>
        <dbReference type="ARBA" id="ARBA00022729"/>
    </source>
</evidence>
<dbReference type="Proteomes" id="UP000515204">
    <property type="component" value="Unplaced"/>
</dbReference>
<dbReference type="GO" id="GO:0007623">
    <property type="term" value="P:circadian rhythm"/>
    <property type="evidence" value="ECO:0007669"/>
    <property type="project" value="UniProtKB-ARBA"/>
</dbReference>
<dbReference type="Pfam" id="PF06585">
    <property type="entry name" value="JHBP"/>
    <property type="match status" value="1"/>
</dbReference>
<gene>
    <name evidence="6" type="primary">LOC106748821</name>
</gene>
<evidence type="ECO:0000256" key="2">
    <source>
        <dbReference type="ARBA" id="ARBA00023108"/>
    </source>
</evidence>
<dbReference type="PANTHER" id="PTHR11008">
    <property type="entry name" value="PROTEIN TAKEOUT-LIKE PROTEIN"/>
    <property type="match status" value="1"/>
</dbReference>
<dbReference type="InterPro" id="IPR038606">
    <property type="entry name" value="To_sf"/>
</dbReference>
<dbReference type="AlphaFoldDB" id="A0A6P3XXB6"/>
<dbReference type="SMART" id="SM00700">
    <property type="entry name" value="JHBP"/>
    <property type="match status" value="1"/>
</dbReference>
<evidence type="ECO:0000256" key="3">
    <source>
        <dbReference type="ARBA" id="ARBA00060902"/>
    </source>
</evidence>
<keyword evidence="2" id="KW-0090">Biological rhythms</keyword>
<dbReference type="Gene3D" id="3.15.10.30">
    <property type="entry name" value="Haemolymph juvenile hormone binding protein"/>
    <property type="match status" value="1"/>
</dbReference>
<sequence>MKTTVIILSMIVAITAENLPNGFKVCKLSDPDIEKCISEAFKIALNVLANGDSALKILPIDPLAIDYMRINSSGPVSVTQEYRNMKIYGMTKNMQVFIKSFDVNTFAINIVAVFPQLNVTSDYEMNGRILLLPIQGKGKCRATYYNMTVTFDVEYDKYERDGETYLKIKKFIFHINDINDLKGYFENLFGKDYSLGEEMNRLLNENSKMIFNEIKPALEEVFKQVITGIGVKIYSNVPLKKIYPPE</sequence>
<dbReference type="OrthoDB" id="8190514at2759"/>
<dbReference type="GO" id="GO:0005615">
    <property type="term" value="C:extracellular space"/>
    <property type="evidence" value="ECO:0007669"/>
    <property type="project" value="TreeGrafter"/>
</dbReference>